<dbReference type="RefSeq" id="WP_115859718.1">
    <property type="nucleotide sequence ID" value="NZ_QTSU01000002.1"/>
</dbReference>
<feature type="transmembrane region" description="Helical" evidence="1">
    <location>
        <begin position="93"/>
        <end position="112"/>
    </location>
</feature>
<keyword evidence="3" id="KW-1185">Reference proteome</keyword>
<reference evidence="2 3" key="1">
    <citation type="submission" date="2018-08" db="EMBL/GenBank/DDBJ databases">
        <title>Lysobacter sp. zong2l5, whole genome shotgun sequence.</title>
        <authorList>
            <person name="Zhang X."/>
            <person name="Feng G."/>
            <person name="Zhu H."/>
        </authorList>
    </citation>
    <scope>NUCLEOTIDE SEQUENCE [LARGE SCALE GENOMIC DNA]</scope>
    <source>
        <strain evidence="3">zong2l5</strain>
    </source>
</reference>
<dbReference type="Proteomes" id="UP000264492">
    <property type="component" value="Unassembled WGS sequence"/>
</dbReference>
<evidence type="ECO:0000313" key="2">
    <source>
        <dbReference type="EMBL" id="RDZ27342.1"/>
    </source>
</evidence>
<gene>
    <name evidence="2" type="ORF">DX914_13990</name>
</gene>
<comment type="caution">
    <text evidence="2">The sequence shown here is derived from an EMBL/GenBank/DDBJ whole genome shotgun (WGS) entry which is preliminary data.</text>
</comment>
<accession>A0A371K0G6</accession>
<dbReference type="OrthoDB" id="10002279at2"/>
<dbReference type="EMBL" id="QTSU01000002">
    <property type="protein sequence ID" value="RDZ27342.1"/>
    <property type="molecule type" value="Genomic_DNA"/>
</dbReference>
<keyword evidence="1" id="KW-1133">Transmembrane helix</keyword>
<keyword evidence="1" id="KW-0472">Membrane</keyword>
<keyword evidence="1" id="KW-0812">Transmembrane</keyword>
<feature type="transmembrane region" description="Helical" evidence="1">
    <location>
        <begin position="143"/>
        <end position="165"/>
    </location>
</feature>
<name>A0A371K0G6_9GAMM</name>
<feature type="transmembrane region" description="Helical" evidence="1">
    <location>
        <begin position="60"/>
        <end position="81"/>
    </location>
</feature>
<dbReference type="AlphaFoldDB" id="A0A371K0G6"/>
<organism evidence="2 3">
    <name type="scientific">Lysobacter silvisoli</name>
    <dbReference type="NCBI Taxonomy" id="2293254"/>
    <lineage>
        <taxon>Bacteria</taxon>
        <taxon>Pseudomonadati</taxon>
        <taxon>Pseudomonadota</taxon>
        <taxon>Gammaproteobacteria</taxon>
        <taxon>Lysobacterales</taxon>
        <taxon>Lysobacteraceae</taxon>
        <taxon>Lysobacter</taxon>
    </lineage>
</organism>
<sequence length="188" mass="20874">MQPIDQAYAAPNSVVIPPEAQRRPSTAWWLQFALVALAAAVTLGLQVYKQTLLPANTPFWPYRMAGFMVPLLLALGAAGLYGYIRVQRVGPRWLWVVYLIAMWFVTLIIGGMQGFTAHSALAAEAAGIRVPGAEIGMKSALTYVFHLLCTLSVSIPLMFALSRYISRYPQLWGRRPSPQPLSRERERG</sequence>
<protein>
    <submittedName>
        <fullName evidence="2">Uncharacterized protein</fullName>
    </submittedName>
</protein>
<evidence type="ECO:0000313" key="3">
    <source>
        <dbReference type="Proteomes" id="UP000264492"/>
    </source>
</evidence>
<proteinExistence type="predicted"/>
<evidence type="ECO:0000256" key="1">
    <source>
        <dbReference type="SAM" id="Phobius"/>
    </source>
</evidence>
<feature type="transmembrane region" description="Helical" evidence="1">
    <location>
        <begin position="28"/>
        <end position="48"/>
    </location>
</feature>